<organism evidence="1 2">
    <name type="scientific">Reyranella soli</name>
    <dbReference type="NCBI Taxonomy" id="1230389"/>
    <lineage>
        <taxon>Bacteria</taxon>
        <taxon>Pseudomonadati</taxon>
        <taxon>Pseudomonadota</taxon>
        <taxon>Alphaproteobacteria</taxon>
        <taxon>Hyphomicrobiales</taxon>
        <taxon>Reyranellaceae</taxon>
        <taxon>Reyranella</taxon>
    </lineage>
</organism>
<dbReference type="Proteomes" id="UP000321058">
    <property type="component" value="Unassembled WGS sequence"/>
</dbReference>
<evidence type="ECO:0000313" key="1">
    <source>
        <dbReference type="EMBL" id="GEP55088.1"/>
    </source>
</evidence>
<evidence type="ECO:0000313" key="2">
    <source>
        <dbReference type="Proteomes" id="UP000321058"/>
    </source>
</evidence>
<accession>A0A512N7X5</accession>
<dbReference type="AlphaFoldDB" id="A0A512N7X5"/>
<sequence>MSEATDPAVTAWMQAIDGYQACLQACIGWQQELARFTDLRLAGNRRTWGALMSSRDVADALKIQQDWAAQAANDYTEEATRLARLVTSLSLTGTTPDVQQAATLVA</sequence>
<gene>
    <name evidence="1" type="ORF">RSO01_22540</name>
</gene>
<evidence type="ECO:0008006" key="3">
    <source>
        <dbReference type="Google" id="ProtNLM"/>
    </source>
</evidence>
<proteinExistence type="predicted"/>
<protein>
    <recommendedName>
        <fullName evidence="3">Phasin domain-containing protein</fullName>
    </recommendedName>
</protein>
<dbReference type="OrthoDB" id="8160432at2"/>
<dbReference type="EMBL" id="BKAJ01000033">
    <property type="protein sequence ID" value="GEP55088.1"/>
    <property type="molecule type" value="Genomic_DNA"/>
</dbReference>
<dbReference type="RefSeq" id="WP_147149186.1">
    <property type="nucleotide sequence ID" value="NZ_BKAJ01000033.1"/>
</dbReference>
<comment type="caution">
    <text evidence="1">The sequence shown here is derived from an EMBL/GenBank/DDBJ whole genome shotgun (WGS) entry which is preliminary data.</text>
</comment>
<reference evidence="1 2" key="1">
    <citation type="submission" date="2019-07" db="EMBL/GenBank/DDBJ databases">
        <title>Whole genome shotgun sequence of Reyranella soli NBRC 108950.</title>
        <authorList>
            <person name="Hosoyama A."/>
            <person name="Uohara A."/>
            <person name="Ohji S."/>
            <person name="Ichikawa N."/>
        </authorList>
    </citation>
    <scope>NUCLEOTIDE SEQUENCE [LARGE SCALE GENOMIC DNA]</scope>
    <source>
        <strain evidence="1 2">NBRC 108950</strain>
    </source>
</reference>
<keyword evidence="2" id="KW-1185">Reference proteome</keyword>
<name>A0A512N7X5_9HYPH</name>